<feature type="compositionally biased region" description="Basic and acidic residues" evidence="1">
    <location>
        <begin position="65"/>
        <end position="77"/>
    </location>
</feature>
<dbReference type="KEGG" id="str:Sterm_3931"/>
<dbReference type="HOGENOM" id="CLU_193742_0_0_0"/>
<evidence type="ECO:0000259" key="3">
    <source>
        <dbReference type="SMART" id="SM00894"/>
    </source>
</evidence>
<dbReference type="InterPro" id="IPR008613">
    <property type="entry name" value="Excalibur_Ca-bd_domain"/>
</dbReference>
<gene>
    <name evidence="4" type="ordered locus">Sterm_3931</name>
</gene>
<dbReference type="SMART" id="SM00894">
    <property type="entry name" value="Excalibur"/>
    <property type="match status" value="1"/>
</dbReference>
<protein>
    <submittedName>
        <fullName evidence="4">Excalibur domain protein</fullName>
    </submittedName>
</protein>
<dbReference type="AlphaFoldDB" id="D1AGP4"/>
<feature type="signal peptide" evidence="2">
    <location>
        <begin position="1"/>
        <end position="21"/>
    </location>
</feature>
<keyword evidence="5" id="KW-1185">Reference proteome</keyword>
<organism evidence="4 5">
    <name type="scientific">Sebaldella termitidis (strain ATCC 33386 / NCTC 11300)</name>
    <dbReference type="NCBI Taxonomy" id="526218"/>
    <lineage>
        <taxon>Bacteria</taxon>
        <taxon>Fusobacteriati</taxon>
        <taxon>Fusobacteriota</taxon>
        <taxon>Fusobacteriia</taxon>
        <taxon>Fusobacteriales</taxon>
        <taxon>Leptotrichiaceae</taxon>
        <taxon>Sebaldella</taxon>
    </lineage>
</organism>
<dbReference type="eggNOG" id="ENOG502ZQ3A">
    <property type="taxonomic scope" value="Bacteria"/>
</dbReference>
<reference evidence="4 5" key="2">
    <citation type="journal article" date="2010" name="Stand. Genomic Sci.">
        <title>Complete genome sequence of Sebaldella termitidis type strain (NCTC 11300).</title>
        <authorList>
            <person name="Harmon-Smith M."/>
            <person name="Celia L."/>
            <person name="Chertkov O."/>
            <person name="Lapidus A."/>
            <person name="Copeland A."/>
            <person name="Glavina Del Rio T."/>
            <person name="Nolan M."/>
            <person name="Lucas S."/>
            <person name="Tice H."/>
            <person name="Cheng J.F."/>
            <person name="Han C."/>
            <person name="Detter J.C."/>
            <person name="Bruce D."/>
            <person name="Goodwin L."/>
            <person name="Pitluck S."/>
            <person name="Pati A."/>
            <person name="Liolios K."/>
            <person name="Ivanova N."/>
            <person name="Mavromatis K."/>
            <person name="Mikhailova N."/>
            <person name="Chen A."/>
            <person name="Palaniappan K."/>
            <person name="Land M."/>
            <person name="Hauser L."/>
            <person name="Chang Y.J."/>
            <person name="Jeffries C.D."/>
            <person name="Brettin T."/>
            <person name="Goker M."/>
            <person name="Beck B."/>
            <person name="Bristow J."/>
            <person name="Eisen J.A."/>
            <person name="Markowitz V."/>
            <person name="Hugenholtz P."/>
            <person name="Kyrpides N.C."/>
            <person name="Klenk H.P."/>
            <person name="Chen F."/>
        </authorList>
    </citation>
    <scope>NUCLEOTIDE SEQUENCE [LARGE SCALE GENOMIC DNA]</scope>
    <source>
        <strain evidence="5">ATCC 33386 / NCTC 11300</strain>
    </source>
</reference>
<dbReference type="STRING" id="526218.Sterm_3931"/>
<evidence type="ECO:0000256" key="1">
    <source>
        <dbReference type="SAM" id="MobiDB-lite"/>
    </source>
</evidence>
<sequence>MKRILLLSLAIFLIGSLSFGAKSTKTKKQTGTKTTKSKVSFRSCKAARAAGYSNMKRGEPGYSKNLDRDNDGIACER</sequence>
<feature type="chain" id="PRO_5003020150" evidence="2">
    <location>
        <begin position="22"/>
        <end position="77"/>
    </location>
</feature>
<feature type="domain" description="Excalibur calcium-binding" evidence="3">
    <location>
        <begin position="40"/>
        <end position="76"/>
    </location>
</feature>
<proteinExistence type="predicted"/>
<evidence type="ECO:0000313" key="4">
    <source>
        <dbReference type="EMBL" id="ACZ10764.1"/>
    </source>
</evidence>
<dbReference type="EMBL" id="CP001739">
    <property type="protein sequence ID" value="ACZ10764.1"/>
    <property type="molecule type" value="Genomic_DNA"/>
</dbReference>
<name>D1AGP4_SEBTE</name>
<feature type="region of interest" description="Disordered" evidence="1">
    <location>
        <begin position="55"/>
        <end position="77"/>
    </location>
</feature>
<dbReference type="Pfam" id="PF05901">
    <property type="entry name" value="Excalibur"/>
    <property type="match status" value="1"/>
</dbReference>
<keyword evidence="2" id="KW-0732">Signal</keyword>
<evidence type="ECO:0000256" key="2">
    <source>
        <dbReference type="SAM" id="SignalP"/>
    </source>
</evidence>
<reference evidence="5" key="1">
    <citation type="submission" date="2009-09" db="EMBL/GenBank/DDBJ databases">
        <title>The complete chromosome of Sebaldella termitidis ATCC 33386.</title>
        <authorList>
            <consortium name="US DOE Joint Genome Institute (JGI-PGF)"/>
            <person name="Lucas S."/>
            <person name="Copeland A."/>
            <person name="Lapidus A."/>
            <person name="Glavina del Rio T."/>
            <person name="Dalin E."/>
            <person name="Tice H."/>
            <person name="Bruce D."/>
            <person name="Goodwin L."/>
            <person name="Pitluck S."/>
            <person name="Kyrpides N."/>
            <person name="Mavromatis K."/>
            <person name="Ivanova N."/>
            <person name="Mikhailova N."/>
            <person name="Sims D."/>
            <person name="Meincke L."/>
            <person name="Brettin T."/>
            <person name="Detter J.C."/>
            <person name="Han C."/>
            <person name="Larimer F."/>
            <person name="Land M."/>
            <person name="Hauser L."/>
            <person name="Markowitz V."/>
            <person name="Cheng J.F."/>
            <person name="Hugenholtz P."/>
            <person name="Woyke T."/>
            <person name="Wu D."/>
            <person name="Eisen J.A."/>
        </authorList>
    </citation>
    <scope>NUCLEOTIDE SEQUENCE [LARGE SCALE GENOMIC DNA]</scope>
    <source>
        <strain evidence="5">ATCC 33386 / NCTC 11300</strain>
    </source>
</reference>
<dbReference type="RefSeq" id="WP_012863339.1">
    <property type="nucleotide sequence ID" value="NC_013517.1"/>
</dbReference>
<dbReference type="Proteomes" id="UP000000845">
    <property type="component" value="Chromosome"/>
</dbReference>
<evidence type="ECO:0000313" key="5">
    <source>
        <dbReference type="Proteomes" id="UP000000845"/>
    </source>
</evidence>
<accession>D1AGP4</accession>